<dbReference type="AlphaFoldDB" id="A0A1A9UYU9"/>
<dbReference type="EnsemblMetazoa" id="GAUT020153-RA">
    <property type="protein sequence ID" value="GAUT020153-PA"/>
    <property type="gene ID" value="GAUT020153"/>
</dbReference>
<organism evidence="1 2">
    <name type="scientific">Glossina austeni</name>
    <name type="common">Savannah tsetse fly</name>
    <dbReference type="NCBI Taxonomy" id="7395"/>
    <lineage>
        <taxon>Eukaryota</taxon>
        <taxon>Metazoa</taxon>
        <taxon>Ecdysozoa</taxon>
        <taxon>Arthropoda</taxon>
        <taxon>Hexapoda</taxon>
        <taxon>Insecta</taxon>
        <taxon>Pterygota</taxon>
        <taxon>Neoptera</taxon>
        <taxon>Endopterygota</taxon>
        <taxon>Diptera</taxon>
        <taxon>Brachycera</taxon>
        <taxon>Muscomorpha</taxon>
        <taxon>Hippoboscoidea</taxon>
        <taxon>Glossinidae</taxon>
        <taxon>Glossina</taxon>
    </lineage>
</organism>
<evidence type="ECO:0000313" key="1">
    <source>
        <dbReference type="EnsemblMetazoa" id="GAUT020153-PA"/>
    </source>
</evidence>
<keyword evidence="2" id="KW-1185">Reference proteome</keyword>
<proteinExistence type="predicted"/>
<protein>
    <submittedName>
        <fullName evidence="1">Uncharacterized protein</fullName>
    </submittedName>
</protein>
<sequence length="166" mass="19557">MVQTQIWKQERGEVRWNRLGPRLPIQFLLSQTYKELFQLKDKLLELGSIRGTSRVLLLSNVIGIDMQCSESCIFLDICSEVLKQFSNFYCLSEKISIQISLQSNNNTKVVQNQSSMDFLSVWRYRMQAYKHHILITSWRIVFTHLTAIFMPTISHTIIALRHHHFI</sequence>
<accession>A0A1A9UYU9</accession>
<reference evidence="1" key="1">
    <citation type="submission" date="2020-05" db="UniProtKB">
        <authorList>
            <consortium name="EnsemblMetazoa"/>
        </authorList>
    </citation>
    <scope>IDENTIFICATION</scope>
    <source>
        <strain evidence="1">TTRI</strain>
    </source>
</reference>
<dbReference type="VEuPathDB" id="VectorBase:GAUT020153"/>
<name>A0A1A9UYU9_GLOAU</name>
<evidence type="ECO:0000313" key="2">
    <source>
        <dbReference type="Proteomes" id="UP000078200"/>
    </source>
</evidence>
<dbReference type="Proteomes" id="UP000078200">
    <property type="component" value="Unassembled WGS sequence"/>
</dbReference>